<evidence type="ECO:0000313" key="6">
    <source>
        <dbReference type="EMBL" id="CAB5231395.1"/>
    </source>
</evidence>
<name>A0A6J5PV27_9CAUD</name>
<evidence type="ECO:0000313" key="5">
    <source>
        <dbReference type="EMBL" id="CAB4193383.1"/>
    </source>
</evidence>
<organism evidence="2">
    <name type="scientific">uncultured Caudovirales phage</name>
    <dbReference type="NCBI Taxonomy" id="2100421"/>
    <lineage>
        <taxon>Viruses</taxon>
        <taxon>Duplodnaviria</taxon>
        <taxon>Heunggongvirae</taxon>
        <taxon>Uroviricota</taxon>
        <taxon>Caudoviricetes</taxon>
        <taxon>Peduoviridae</taxon>
        <taxon>Maltschvirus</taxon>
        <taxon>Maltschvirus maltsch</taxon>
    </lineage>
</organism>
<dbReference type="EMBL" id="LR796798">
    <property type="protein sequence ID" value="CAB4166977.1"/>
    <property type="molecule type" value="Genomic_DNA"/>
</dbReference>
<dbReference type="EMBL" id="LR796979">
    <property type="protein sequence ID" value="CAB4179363.1"/>
    <property type="molecule type" value="Genomic_DNA"/>
</dbReference>
<evidence type="ECO:0000313" key="3">
    <source>
        <dbReference type="EMBL" id="CAB4179363.1"/>
    </source>
</evidence>
<dbReference type="EMBL" id="LR797132">
    <property type="protein sequence ID" value="CAB4189126.1"/>
    <property type="molecule type" value="Genomic_DNA"/>
</dbReference>
<proteinExistence type="predicted"/>
<dbReference type="EMBL" id="LR798433">
    <property type="protein sequence ID" value="CAB5231395.1"/>
    <property type="molecule type" value="Genomic_DNA"/>
</dbReference>
<sequence length="100" mass="11116">MMDKQVVNTGYVTVIHEDGSLQTFLLKAGDEFCIEAKRDATTYDVYNASKVTVDDIEQQLLADRIARTVLSQLQPKSAADEIKEKIINALSDRGLDTPLN</sequence>
<accession>A0A6J5PV27</accession>
<evidence type="ECO:0000313" key="1">
    <source>
        <dbReference type="EMBL" id="CAB4166977.1"/>
    </source>
</evidence>
<evidence type="ECO:0000313" key="2">
    <source>
        <dbReference type="EMBL" id="CAB4174717.1"/>
    </source>
</evidence>
<dbReference type="EMBL" id="LR797196">
    <property type="protein sequence ID" value="CAB4193383.1"/>
    <property type="molecule type" value="Genomic_DNA"/>
</dbReference>
<gene>
    <name evidence="3" type="ORF">UFOVP1034_82</name>
    <name evidence="4" type="ORF">UFOVP1177_82</name>
    <name evidence="5" type="ORF">UFOVP1243_69</name>
    <name evidence="6" type="ORF">UFOVP1581_76</name>
    <name evidence="1" type="ORF">UFOVP854_76</name>
    <name evidence="2" type="ORF">UFOVP964_76</name>
</gene>
<protein>
    <submittedName>
        <fullName evidence="2">Uncharacterized protein</fullName>
    </submittedName>
</protein>
<evidence type="ECO:0000313" key="4">
    <source>
        <dbReference type="EMBL" id="CAB4189126.1"/>
    </source>
</evidence>
<reference evidence="2" key="1">
    <citation type="submission" date="2020-05" db="EMBL/GenBank/DDBJ databases">
        <authorList>
            <person name="Chiriac C."/>
            <person name="Salcher M."/>
            <person name="Ghai R."/>
            <person name="Kavagutti S V."/>
        </authorList>
    </citation>
    <scope>NUCLEOTIDE SEQUENCE</scope>
</reference>
<dbReference type="EMBL" id="LR796924">
    <property type="protein sequence ID" value="CAB4174717.1"/>
    <property type="molecule type" value="Genomic_DNA"/>
</dbReference>